<dbReference type="InterPro" id="IPR003754">
    <property type="entry name" value="4pyrrol_synth_uPrphyn_synth"/>
</dbReference>
<dbReference type="EMBL" id="JAGISH010000011">
    <property type="protein sequence ID" value="MBP0484305.1"/>
    <property type="molecule type" value="Genomic_DNA"/>
</dbReference>
<dbReference type="InterPro" id="IPR036108">
    <property type="entry name" value="4pyrrol_syn_uPrphyn_synt_sf"/>
</dbReference>
<dbReference type="AlphaFoldDB" id="A0A940MR48"/>
<evidence type="ECO:0000313" key="4">
    <source>
        <dbReference type="Proteomes" id="UP000675940"/>
    </source>
</evidence>
<accession>A0A940MR48</accession>
<reference evidence="3" key="1">
    <citation type="submission" date="2021-03" db="EMBL/GenBank/DDBJ databases">
        <title>Sagittula salina sp. nov. strain M10.9X isolated from the marine waste.</title>
        <authorList>
            <person name="Satari L."/>
            <person name="Molina-Menor E."/>
            <person name="Vidal-Verdu A."/>
            <person name="Pascual J."/>
            <person name="Pereto J."/>
            <person name="Porcar M."/>
        </authorList>
    </citation>
    <scope>NUCLEOTIDE SEQUENCE</scope>
    <source>
        <strain evidence="3">M10.9X</strain>
    </source>
</reference>
<evidence type="ECO:0000256" key="1">
    <source>
        <dbReference type="SAM" id="MobiDB-lite"/>
    </source>
</evidence>
<dbReference type="GO" id="GO:0004852">
    <property type="term" value="F:uroporphyrinogen-III synthase activity"/>
    <property type="evidence" value="ECO:0007669"/>
    <property type="project" value="InterPro"/>
</dbReference>
<dbReference type="Pfam" id="PF02602">
    <property type="entry name" value="HEM4"/>
    <property type="match status" value="1"/>
</dbReference>
<comment type="caution">
    <text evidence="3">The sequence shown here is derived from an EMBL/GenBank/DDBJ whole genome shotgun (WGS) entry which is preliminary data.</text>
</comment>
<name>A0A940MR48_9RHOB</name>
<sequence length="272" mass="28415">MPDARPILLMTRPQAVSEGFIAALRGRGAVFDPIISPLMDIVRLPVDVPAEDVRGLIFTSAHGVAAWQALPKGRSLKVPVYVVGQATAQAARGIGLYVAHVAQDADALVEALTAARVAAPLLRLAGRHQRGEVAERLTNAGLPTRTVTLYDQPQQPLNESARAALIGTVPVVAPVFSPRSGKLLAMNRVEAPLLVAAMSEAVAIAVAPLHIEVLKVAARPDSPAMLDAVTALLVEAAKPAQSLAQSRARGGDAPEETPEGAGKRVTGRGRHD</sequence>
<organism evidence="3 4">
    <name type="scientific">Sagittula salina</name>
    <dbReference type="NCBI Taxonomy" id="2820268"/>
    <lineage>
        <taxon>Bacteria</taxon>
        <taxon>Pseudomonadati</taxon>
        <taxon>Pseudomonadota</taxon>
        <taxon>Alphaproteobacteria</taxon>
        <taxon>Rhodobacterales</taxon>
        <taxon>Roseobacteraceae</taxon>
        <taxon>Sagittula</taxon>
    </lineage>
</organism>
<keyword evidence="4" id="KW-1185">Reference proteome</keyword>
<evidence type="ECO:0000313" key="3">
    <source>
        <dbReference type="EMBL" id="MBP0484305.1"/>
    </source>
</evidence>
<evidence type="ECO:0000259" key="2">
    <source>
        <dbReference type="Pfam" id="PF02602"/>
    </source>
</evidence>
<dbReference type="SUPFAM" id="SSF69618">
    <property type="entry name" value="HemD-like"/>
    <property type="match status" value="1"/>
</dbReference>
<dbReference type="Proteomes" id="UP000675940">
    <property type="component" value="Unassembled WGS sequence"/>
</dbReference>
<gene>
    <name evidence="3" type="ORF">J5474_17665</name>
</gene>
<feature type="domain" description="Tetrapyrrole biosynthesis uroporphyrinogen III synthase" evidence="2">
    <location>
        <begin position="21"/>
        <end position="226"/>
    </location>
</feature>
<protein>
    <submittedName>
        <fullName evidence="3">Uroporphyrinogen-III synthase</fullName>
    </submittedName>
</protein>
<dbReference type="GO" id="GO:0033014">
    <property type="term" value="P:tetrapyrrole biosynthetic process"/>
    <property type="evidence" value="ECO:0007669"/>
    <property type="project" value="InterPro"/>
</dbReference>
<proteinExistence type="predicted"/>
<dbReference type="RefSeq" id="WP_209362518.1">
    <property type="nucleotide sequence ID" value="NZ_JAGISH010000011.1"/>
</dbReference>
<dbReference type="Gene3D" id="3.40.50.10090">
    <property type="match status" value="1"/>
</dbReference>
<dbReference type="CDD" id="cd06578">
    <property type="entry name" value="HemD"/>
    <property type="match status" value="1"/>
</dbReference>
<feature type="region of interest" description="Disordered" evidence="1">
    <location>
        <begin position="243"/>
        <end position="272"/>
    </location>
</feature>